<feature type="domain" description="DNA replication complex GINS protein PSF2 N-terminal" evidence="9">
    <location>
        <begin position="30"/>
        <end position="89"/>
    </location>
</feature>
<evidence type="ECO:0000259" key="9">
    <source>
        <dbReference type="Pfam" id="PF25005"/>
    </source>
</evidence>
<organism evidence="10 11">
    <name type="scientific">Russula ochroleuca</name>
    <dbReference type="NCBI Taxonomy" id="152965"/>
    <lineage>
        <taxon>Eukaryota</taxon>
        <taxon>Fungi</taxon>
        <taxon>Dikarya</taxon>
        <taxon>Basidiomycota</taxon>
        <taxon>Agaricomycotina</taxon>
        <taxon>Agaricomycetes</taxon>
        <taxon>Russulales</taxon>
        <taxon>Russulaceae</taxon>
        <taxon>Russula</taxon>
    </lineage>
</organism>
<dbReference type="FunFam" id="1.20.58.1020:FF:000001">
    <property type="entry name" value="DNA replication complex GINS protein PSF2"/>
    <property type="match status" value="1"/>
</dbReference>
<protein>
    <recommendedName>
        <fullName evidence="3 7">DNA replication complex GINS protein PSF2</fullName>
    </recommendedName>
</protein>
<dbReference type="PIRSF" id="PIRSF028998">
    <property type="entry name" value="GINS_Psf2_subgr"/>
    <property type="match status" value="1"/>
</dbReference>
<name>A0A9P5N2N0_9AGAM</name>
<reference evidence="10" key="2">
    <citation type="journal article" date="2020" name="Nat. Commun.">
        <title>Large-scale genome sequencing of mycorrhizal fungi provides insights into the early evolution of symbiotic traits.</title>
        <authorList>
            <person name="Miyauchi S."/>
            <person name="Kiss E."/>
            <person name="Kuo A."/>
            <person name="Drula E."/>
            <person name="Kohler A."/>
            <person name="Sanchez-Garcia M."/>
            <person name="Morin E."/>
            <person name="Andreopoulos B."/>
            <person name="Barry K.W."/>
            <person name="Bonito G."/>
            <person name="Buee M."/>
            <person name="Carver A."/>
            <person name="Chen C."/>
            <person name="Cichocki N."/>
            <person name="Clum A."/>
            <person name="Culley D."/>
            <person name="Crous P.W."/>
            <person name="Fauchery L."/>
            <person name="Girlanda M."/>
            <person name="Hayes R.D."/>
            <person name="Keri Z."/>
            <person name="LaButti K."/>
            <person name="Lipzen A."/>
            <person name="Lombard V."/>
            <person name="Magnuson J."/>
            <person name="Maillard F."/>
            <person name="Murat C."/>
            <person name="Nolan M."/>
            <person name="Ohm R.A."/>
            <person name="Pangilinan J."/>
            <person name="Pereira M.F."/>
            <person name="Perotto S."/>
            <person name="Peter M."/>
            <person name="Pfister S."/>
            <person name="Riley R."/>
            <person name="Sitrit Y."/>
            <person name="Stielow J.B."/>
            <person name="Szollosi G."/>
            <person name="Zifcakova L."/>
            <person name="Stursova M."/>
            <person name="Spatafora J.W."/>
            <person name="Tedersoo L."/>
            <person name="Vaario L.M."/>
            <person name="Yamada A."/>
            <person name="Yan M."/>
            <person name="Wang P."/>
            <person name="Xu J."/>
            <person name="Bruns T."/>
            <person name="Baldrian P."/>
            <person name="Vilgalys R."/>
            <person name="Dunand C."/>
            <person name="Henrissat B."/>
            <person name="Grigoriev I.V."/>
            <person name="Hibbett D."/>
            <person name="Nagy L.G."/>
            <person name="Martin F.M."/>
        </authorList>
    </citation>
    <scope>NUCLEOTIDE SEQUENCE</scope>
    <source>
        <strain evidence="10">Prilba</strain>
    </source>
</reference>
<evidence type="ECO:0000256" key="4">
    <source>
        <dbReference type="ARBA" id="ARBA00022705"/>
    </source>
</evidence>
<dbReference type="GO" id="GO:0000727">
    <property type="term" value="P:double-strand break repair via break-induced replication"/>
    <property type="evidence" value="ECO:0007669"/>
    <property type="project" value="TreeGrafter"/>
</dbReference>
<feature type="domain" description="GINS subunit" evidence="8">
    <location>
        <begin position="93"/>
        <end position="191"/>
    </location>
</feature>
<evidence type="ECO:0000313" key="11">
    <source>
        <dbReference type="Proteomes" id="UP000759537"/>
    </source>
</evidence>
<dbReference type="CDD" id="cd11712">
    <property type="entry name" value="GINS_A_psf2"/>
    <property type="match status" value="1"/>
</dbReference>
<sequence length="204" mass="23177">MTWPNDLISDVSSPVPQTMALPLSLRNSVTPPELELIASEELVEIIPLISMERTAFISGAYGPLRPPTKAKIPLWMAMNLKMKKKCHIVPPDWLSVDFLQERLVQETSHPEFSQFPFRFTEMAKLLLDVASDDIQNSDKIRSLLKDIREARQAKSREGLQKIDHSELSLPNLCSMEINEIRPFFVRAMGVLTQLTRDPARQIGV</sequence>
<keyword evidence="5" id="KW-0159">Chromosome partition</keyword>
<evidence type="ECO:0000256" key="1">
    <source>
        <dbReference type="ARBA" id="ARBA00004123"/>
    </source>
</evidence>
<reference evidence="10" key="1">
    <citation type="submission" date="2019-10" db="EMBL/GenBank/DDBJ databases">
        <authorList>
            <consortium name="DOE Joint Genome Institute"/>
            <person name="Kuo A."/>
            <person name="Miyauchi S."/>
            <person name="Kiss E."/>
            <person name="Drula E."/>
            <person name="Kohler A."/>
            <person name="Sanchez-Garcia M."/>
            <person name="Andreopoulos B."/>
            <person name="Barry K.W."/>
            <person name="Bonito G."/>
            <person name="Buee M."/>
            <person name="Carver A."/>
            <person name="Chen C."/>
            <person name="Cichocki N."/>
            <person name="Clum A."/>
            <person name="Culley D."/>
            <person name="Crous P.W."/>
            <person name="Fauchery L."/>
            <person name="Girlanda M."/>
            <person name="Hayes R."/>
            <person name="Keri Z."/>
            <person name="LaButti K."/>
            <person name="Lipzen A."/>
            <person name="Lombard V."/>
            <person name="Magnuson J."/>
            <person name="Maillard F."/>
            <person name="Morin E."/>
            <person name="Murat C."/>
            <person name="Nolan M."/>
            <person name="Ohm R."/>
            <person name="Pangilinan J."/>
            <person name="Pereira M."/>
            <person name="Perotto S."/>
            <person name="Peter M."/>
            <person name="Riley R."/>
            <person name="Sitrit Y."/>
            <person name="Stielow B."/>
            <person name="Szollosi G."/>
            <person name="Zifcakova L."/>
            <person name="Stursova M."/>
            <person name="Spatafora J.W."/>
            <person name="Tedersoo L."/>
            <person name="Vaario L.-M."/>
            <person name="Yamada A."/>
            <person name="Yan M."/>
            <person name="Wang P."/>
            <person name="Xu J."/>
            <person name="Bruns T."/>
            <person name="Baldrian P."/>
            <person name="Vilgalys R."/>
            <person name="Henrissat B."/>
            <person name="Grigoriev I.V."/>
            <person name="Hibbett D."/>
            <person name="Nagy L.G."/>
            <person name="Martin F.M."/>
        </authorList>
    </citation>
    <scope>NUCLEOTIDE SEQUENCE</scope>
    <source>
        <strain evidence="10">Prilba</strain>
    </source>
</reference>
<dbReference type="Proteomes" id="UP000759537">
    <property type="component" value="Unassembled WGS sequence"/>
</dbReference>
<dbReference type="FunFam" id="3.40.5.50:FF:000001">
    <property type="entry name" value="DNA replication complex GINS protein PSF2"/>
    <property type="match status" value="1"/>
</dbReference>
<dbReference type="PANTHER" id="PTHR12772:SF0">
    <property type="entry name" value="DNA REPLICATION COMPLEX GINS PROTEIN PSF2"/>
    <property type="match status" value="1"/>
</dbReference>
<dbReference type="PANTHER" id="PTHR12772">
    <property type="entry name" value="DNA REPLICATION COMPLEX GINS PROTEIN PSF2"/>
    <property type="match status" value="1"/>
</dbReference>
<dbReference type="Gene3D" id="1.20.58.1020">
    <property type="match status" value="1"/>
</dbReference>
<gene>
    <name evidence="10" type="ORF">DFH94DRAFT_714940</name>
</gene>
<dbReference type="OrthoDB" id="1938138at2759"/>
<dbReference type="SUPFAM" id="SSF160059">
    <property type="entry name" value="PriA/YqbF domain"/>
    <property type="match status" value="1"/>
</dbReference>
<dbReference type="EMBL" id="WHVB01000003">
    <property type="protein sequence ID" value="KAF8484629.1"/>
    <property type="molecule type" value="Genomic_DNA"/>
</dbReference>
<evidence type="ECO:0000256" key="7">
    <source>
        <dbReference type="PIRNR" id="PIRNR028998"/>
    </source>
</evidence>
<dbReference type="Pfam" id="PF25005">
    <property type="entry name" value="PSF2_N"/>
    <property type="match status" value="1"/>
</dbReference>
<keyword evidence="4 7" id="KW-0235">DNA replication</keyword>
<comment type="similarity">
    <text evidence="2 7">Belongs to the GINS2/PSF2 family.</text>
</comment>
<dbReference type="InterPro" id="IPR036224">
    <property type="entry name" value="GINS_bundle-like_dom_sf"/>
</dbReference>
<dbReference type="GO" id="GO:0007059">
    <property type="term" value="P:chromosome segregation"/>
    <property type="evidence" value="ECO:0007669"/>
    <property type="project" value="UniProtKB-KW"/>
</dbReference>
<dbReference type="GO" id="GO:0000811">
    <property type="term" value="C:GINS complex"/>
    <property type="evidence" value="ECO:0007669"/>
    <property type="project" value="TreeGrafter"/>
</dbReference>
<comment type="subcellular location">
    <subcellularLocation>
        <location evidence="1 7">Nucleus</location>
    </subcellularLocation>
</comment>
<comment type="caution">
    <text evidence="10">The sequence shown here is derived from an EMBL/GenBank/DDBJ whole genome shotgun (WGS) entry which is preliminary data.</text>
</comment>
<dbReference type="SUPFAM" id="SSF158573">
    <property type="entry name" value="GINS helical bundle-like"/>
    <property type="match status" value="1"/>
</dbReference>
<keyword evidence="11" id="KW-1185">Reference proteome</keyword>
<dbReference type="InterPro" id="IPR007257">
    <property type="entry name" value="GINS_Psf2"/>
</dbReference>
<dbReference type="InterPro" id="IPR056784">
    <property type="entry name" value="PSF2_N"/>
</dbReference>
<dbReference type="GO" id="GO:0006260">
    <property type="term" value="P:DNA replication"/>
    <property type="evidence" value="ECO:0007669"/>
    <property type="project" value="UniProtKB-KW"/>
</dbReference>
<dbReference type="InterPro" id="IPR021151">
    <property type="entry name" value="GINS_A"/>
</dbReference>
<evidence type="ECO:0000256" key="5">
    <source>
        <dbReference type="ARBA" id="ARBA00022829"/>
    </source>
</evidence>
<dbReference type="Gene3D" id="3.40.5.50">
    <property type="match status" value="1"/>
</dbReference>
<evidence type="ECO:0000256" key="3">
    <source>
        <dbReference type="ARBA" id="ARBA00015139"/>
    </source>
</evidence>
<accession>A0A9P5N2N0</accession>
<evidence type="ECO:0000313" key="10">
    <source>
        <dbReference type="EMBL" id="KAF8484629.1"/>
    </source>
</evidence>
<evidence type="ECO:0000259" key="8">
    <source>
        <dbReference type="Pfam" id="PF05916"/>
    </source>
</evidence>
<dbReference type="CDD" id="cd21694">
    <property type="entry name" value="GINS_B_Psf2"/>
    <property type="match status" value="1"/>
</dbReference>
<comment type="subunit">
    <text evidence="7">Component of the GINS complex.</text>
</comment>
<keyword evidence="6 7" id="KW-0539">Nucleus</keyword>
<dbReference type="AlphaFoldDB" id="A0A9P5N2N0"/>
<dbReference type="Pfam" id="PF05916">
    <property type="entry name" value="Sld5"/>
    <property type="match status" value="1"/>
</dbReference>
<evidence type="ECO:0000256" key="2">
    <source>
        <dbReference type="ARBA" id="ARBA00010565"/>
    </source>
</evidence>
<evidence type="ECO:0000256" key="6">
    <source>
        <dbReference type="ARBA" id="ARBA00023242"/>
    </source>
</evidence>
<proteinExistence type="inferred from homology"/>